<dbReference type="EMBL" id="GEDG01037492">
    <property type="protein sequence ID" value="JAP08097.1"/>
    <property type="molecule type" value="Transcribed_RNA"/>
</dbReference>
<name>A0A0V0GIR3_SOLCH</name>
<proteinExistence type="predicted"/>
<organism evidence="1">
    <name type="scientific">Solanum chacoense</name>
    <name type="common">Chaco potato</name>
    <dbReference type="NCBI Taxonomy" id="4108"/>
    <lineage>
        <taxon>Eukaryota</taxon>
        <taxon>Viridiplantae</taxon>
        <taxon>Streptophyta</taxon>
        <taxon>Embryophyta</taxon>
        <taxon>Tracheophyta</taxon>
        <taxon>Spermatophyta</taxon>
        <taxon>Magnoliopsida</taxon>
        <taxon>eudicotyledons</taxon>
        <taxon>Gunneridae</taxon>
        <taxon>Pentapetalae</taxon>
        <taxon>asterids</taxon>
        <taxon>lamiids</taxon>
        <taxon>Solanales</taxon>
        <taxon>Solanaceae</taxon>
        <taxon>Solanoideae</taxon>
        <taxon>Solaneae</taxon>
        <taxon>Solanum</taxon>
    </lineage>
</organism>
<dbReference type="AlphaFoldDB" id="A0A0V0GIR3"/>
<evidence type="ECO:0000313" key="1">
    <source>
        <dbReference type="EMBL" id="JAP08097.1"/>
    </source>
</evidence>
<feature type="non-terminal residue" evidence="1">
    <location>
        <position position="87"/>
    </location>
</feature>
<reference evidence="1" key="1">
    <citation type="submission" date="2015-12" db="EMBL/GenBank/DDBJ databases">
        <title>Gene expression during late stages of embryo sac development: a critical building block for successful pollen-pistil interactions.</title>
        <authorList>
            <person name="Liu Y."/>
            <person name="Joly V."/>
            <person name="Sabar M."/>
            <person name="Matton D.P."/>
        </authorList>
    </citation>
    <scope>NUCLEOTIDE SEQUENCE</scope>
</reference>
<protein>
    <submittedName>
        <fullName evidence="1">Putative ovule protein</fullName>
    </submittedName>
</protein>
<sequence length="87" mass="10276">MLSFSFWQSSMLKYVSFIELTSRRLIPNTFFSSKSSKLGQQNNTFSNTPSVKFKDAIERKVRRLQLILPQGFNSHFLKSKLFKYLFL</sequence>
<accession>A0A0V0GIR3</accession>